<proteinExistence type="inferred from homology"/>
<evidence type="ECO:0000256" key="10">
    <source>
        <dbReference type="ARBA" id="ARBA00047821"/>
    </source>
</evidence>
<comment type="similarity">
    <text evidence="3">Belongs to the acetyltransferase family. NAA40 subfamily.</text>
</comment>
<keyword evidence="6" id="KW-0963">Cytoplasm</keyword>
<dbReference type="AlphaFoldDB" id="A0A224YZT1"/>
<evidence type="ECO:0000256" key="8">
    <source>
        <dbReference type="ARBA" id="ARBA00023242"/>
    </source>
</evidence>
<dbReference type="GO" id="GO:0010485">
    <property type="term" value="F:histone H4 acetyltransferase activity"/>
    <property type="evidence" value="ECO:0007669"/>
    <property type="project" value="InterPro"/>
</dbReference>
<comment type="subcellular location">
    <subcellularLocation>
        <location evidence="2">Cytoplasm</location>
    </subcellularLocation>
    <subcellularLocation>
        <location evidence="1">Nucleus</location>
    </subcellularLocation>
</comment>
<accession>A0A224YZT1</accession>
<dbReference type="Pfam" id="PF00583">
    <property type="entry name" value="Acetyltransf_1"/>
    <property type="match status" value="1"/>
</dbReference>
<name>A0A224YZT1_9ACAR</name>
<keyword evidence="9" id="KW-0012">Acyltransferase</keyword>
<evidence type="ECO:0000256" key="2">
    <source>
        <dbReference type="ARBA" id="ARBA00004496"/>
    </source>
</evidence>
<protein>
    <recommendedName>
        <fullName evidence="5">N-alpha-acetyltransferase 40</fullName>
        <ecNumber evidence="4">2.3.1.257</ecNumber>
    </recommendedName>
</protein>
<keyword evidence="8" id="KW-0539">Nucleus</keyword>
<evidence type="ECO:0000256" key="1">
    <source>
        <dbReference type="ARBA" id="ARBA00004123"/>
    </source>
</evidence>
<dbReference type="EC" id="2.3.1.257" evidence="4"/>
<evidence type="ECO:0000256" key="4">
    <source>
        <dbReference type="ARBA" id="ARBA00012950"/>
    </source>
</evidence>
<dbReference type="PROSITE" id="PS51186">
    <property type="entry name" value="GNAT"/>
    <property type="match status" value="1"/>
</dbReference>
<reference evidence="13" key="1">
    <citation type="journal article" date="2017" name="Parasit. Vectors">
        <title>Sialotranscriptomics of Rhipicephalus zambeziensis reveals intricate expression profiles of secretory proteins and suggests tight temporal transcriptional regulation during blood-feeding.</title>
        <authorList>
            <person name="de Castro M.H."/>
            <person name="de Klerk D."/>
            <person name="Pienaar R."/>
            <person name="Rees D.J.G."/>
            <person name="Mans B.J."/>
        </authorList>
    </citation>
    <scope>NUCLEOTIDE SEQUENCE</scope>
    <source>
        <tissue evidence="13">Salivary glands</tissue>
    </source>
</reference>
<dbReference type="InterPro" id="IPR000182">
    <property type="entry name" value="GNAT_dom"/>
</dbReference>
<dbReference type="SUPFAM" id="SSF55729">
    <property type="entry name" value="Acyl-CoA N-acyltransferases (Nat)"/>
    <property type="match status" value="1"/>
</dbReference>
<dbReference type="InterPro" id="IPR039949">
    <property type="entry name" value="NAA40"/>
</dbReference>
<evidence type="ECO:0000256" key="3">
    <source>
        <dbReference type="ARBA" id="ARBA00008870"/>
    </source>
</evidence>
<evidence type="ECO:0000313" key="13">
    <source>
        <dbReference type="EMBL" id="MAA21209.1"/>
    </source>
</evidence>
<keyword evidence="7 13" id="KW-0808">Transferase</keyword>
<comment type="catalytic activity">
    <reaction evidence="10">
        <text>N-terminal L-seryl-[histone H2A] + acetyl-CoA = N-terminal N(alpha)-acetyl-L-seryl-[histone H2A] + CoA + H(+)</text>
        <dbReference type="Rhea" id="RHEA:50600"/>
        <dbReference type="Rhea" id="RHEA-COMP:12742"/>
        <dbReference type="Rhea" id="RHEA-COMP:12744"/>
        <dbReference type="ChEBI" id="CHEBI:15378"/>
        <dbReference type="ChEBI" id="CHEBI:57287"/>
        <dbReference type="ChEBI" id="CHEBI:57288"/>
        <dbReference type="ChEBI" id="CHEBI:64738"/>
        <dbReference type="ChEBI" id="CHEBI:83690"/>
        <dbReference type="EC" id="2.3.1.257"/>
    </reaction>
</comment>
<evidence type="ECO:0000256" key="6">
    <source>
        <dbReference type="ARBA" id="ARBA00022490"/>
    </source>
</evidence>
<dbReference type="PANTHER" id="PTHR20531">
    <property type="entry name" value="N-ALPHA-ACETYLTRANSFERASE 40"/>
    <property type="match status" value="1"/>
</dbReference>
<evidence type="ECO:0000259" key="12">
    <source>
        <dbReference type="PROSITE" id="PS51186"/>
    </source>
</evidence>
<evidence type="ECO:0000256" key="9">
    <source>
        <dbReference type="ARBA" id="ARBA00023315"/>
    </source>
</evidence>
<sequence length="236" mass="26543">MNASCAALKENSLKGIPIAKKGARANMVRSRKSTKQVNIGPLLVRTANESADPLQAAITEPAVYTRDDLRVRVSCIRATAAPNDLREWAFDLVSQNMRELYEASQWGWSENAKRKELGHRDAWYLVARLEEDNSPVGFIHFRFDMDGGMSVLYCYELQLESRVQRRGLGSHLMRLLDQLAAHFRMCKTVLTVFKSNTGALAFYQKALGYRIDETSPSGDAADYVILSRRTGVPAKR</sequence>
<dbReference type="GO" id="GO:0005737">
    <property type="term" value="C:cytoplasm"/>
    <property type="evidence" value="ECO:0007669"/>
    <property type="project" value="UniProtKB-SubCell"/>
</dbReference>
<comment type="catalytic activity">
    <reaction evidence="11">
        <text>N-terminal L-seryl-[histone H4] + acetyl-CoA = N-terminal N(alpha)-acetyl-L-seryl-[histone H4] + CoA + H(+)</text>
        <dbReference type="Rhea" id="RHEA:50596"/>
        <dbReference type="Rhea" id="RHEA-COMP:12740"/>
        <dbReference type="Rhea" id="RHEA-COMP:12743"/>
        <dbReference type="ChEBI" id="CHEBI:15378"/>
        <dbReference type="ChEBI" id="CHEBI:57287"/>
        <dbReference type="ChEBI" id="CHEBI:57288"/>
        <dbReference type="ChEBI" id="CHEBI:64738"/>
        <dbReference type="ChEBI" id="CHEBI:83690"/>
        <dbReference type="EC" id="2.3.1.257"/>
    </reaction>
</comment>
<evidence type="ECO:0000256" key="7">
    <source>
        <dbReference type="ARBA" id="ARBA00022679"/>
    </source>
</evidence>
<evidence type="ECO:0000256" key="11">
    <source>
        <dbReference type="ARBA" id="ARBA00049524"/>
    </source>
</evidence>
<dbReference type="Gene3D" id="3.40.630.30">
    <property type="match status" value="1"/>
</dbReference>
<organism evidence="13">
    <name type="scientific">Rhipicephalus zambeziensis</name>
    <dbReference type="NCBI Taxonomy" id="60191"/>
    <lineage>
        <taxon>Eukaryota</taxon>
        <taxon>Metazoa</taxon>
        <taxon>Ecdysozoa</taxon>
        <taxon>Arthropoda</taxon>
        <taxon>Chelicerata</taxon>
        <taxon>Arachnida</taxon>
        <taxon>Acari</taxon>
        <taxon>Parasitiformes</taxon>
        <taxon>Ixodida</taxon>
        <taxon>Ixodoidea</taxon>
        <taxon>Ixodidae</taxon>
        <taxon>Rhipicephalinae</taxon>
        <taxon>Rhipicephalus</taxon>
        <taxon>Rhipicephalus</taxon>
    </lineage>
</organism>
<dbReference type="CDD" id="cd04301">
    <property type="entry name" value="NAT_SF"/>
    <property type="match status" value="1"/>
</dbReference>
<evidence type="ECO:0000256" key="5">
    <source>
        <dbReference type="ARBA" id="ARBA00015043"/>
    </source>
</evidence>
<dbReference type="GO" id="GO:0005634">
    <property type="term" value="C:nucleus"/>
    <property type="evidence" value="ECO:0007669"/>
    <property type="project" value="UniProtKB-SubCell"/>
</dbReference>
<dbReference type="PANTHER" id="PTHR20531:SF1">
    <property type="entry name" value="N-ALPHA-ACETYLTRANSFERASE 40"/>
    <property type="match status" value="1"/>
</dbReference>
<dbReference type="GO" id="GO:1990189">
    <property type="term" value="F:protein N-terminal-serine acetyltransferase activity"/>
    <property type="evidence" value="ECO:0007669"/>
    <property type="project" value="UniProtKB-EC"/>
</dbReference>
<dbReference type="GO" id="GO:0043998">
    <property type="term" value="F:histone H2A acetyltransferase activity"/>
    <property type="evidence" value="ECO:0007669"/>
    <property type="project" value="InterPro"/>
</dbReference>
<dbReference type="EMBL" id="GFPF01010063">
    <property type="protein sequence ID" value="MAA21209.1"/>
    <property type="molecule type" value="Transcribed_RNA"/>
</dbReference>
<dbReference type="InterPro" id="IPR016181">
    <property type="entry name" value="Acyl_CoA_acyltransferase"/>
</dbReference>
<feature type="domain" description="N-acetyltransferase" evidence="12">
    <location>
        <begin position="83"/>
        <end position="229"/>
    </location>
</feature>